<evidence type="ECO:0000313" key="1">
    <source>
        <dbReference type="EMBL" id="MFC2974700.1"/>
    </source>
</evidence>
<name>A0ABV7B031_9GAMM</name>
<accession>A0ABV7B031</accession>
<dbReference type="EMBL" id="JBHRSJ010000036">
    <property type="protein sequence ID" value="MFC2974700.1"/>
    <property type="molecule type" value="Genomic_DNA"/>
</dbReference>
<dbReference type="RefSeq" id="WP_377816970.1">
    <property type="nucleotide sequence ID" value="NZ_JBHRSJ010000036.1"/>
</dbReference>
<keyword evidence="2" id="KW-1185">Reference proteome</keyword>
<comment type="caution">
    <text evidence="1">The sequence shown here is derived from an EMBL/GenBank/DDBJ whole genome shotgun (WGS) entry which is preliminary data.</text>
</comment>
<sequence>MTYGFRAINDSSRVQIDSMTPTLCLLAEGTYAASGTNKVTLRFPSPITSQIPPLVFLHPTDPTTIAWELRTYIQVALVGTPGNWTGFRLETYNVNGRPHGKWFVASSDVSPSADYGMRLWDETGKLLFDSDKPSVLFTRALWPWTYAGKIGATALPYWLSGSNNALTTDEYLLLNPFAMDDLGVNTSGAMWGVCVDYPNNRVFLVDWAQGGYSLVGHKPLVYAKLTAT</sequence>
<protein>
    <submittedName>
        <fullName evidence="1">Uncharacterized protein</fullName>
    </submittedName>
</protein>
<reference evidence="2" key="1">
    <citation type="journal article" date="2019" name="Int. J. Syst. Evol. Microbiol.">
        <title>The Global Catalogue of Microorganisms (GCM) 10K type strain sequencing project: providing services to taxonomists for standard genome sequencing and annotation.</title>
        <authorList>
            <consortium name="The Broad Institute Genomics Platform"/>
            <consortium name="The Broad Institute Genome Sequencing Center for Infectious Disease"/>
            <person name="Wu L."/>
            <person name="Ma J."/>
        </authorList>
    </citation>
    <scope>NUCLEOTIDE SEQUENCE [LARGE SCALE GENOMIC DNA]</scope>
    <source>
        <strain evidence="2">KCTC 62195</strain>
    </source>
</reference>
<proteinExistence type="predicted"/>
<dbReference type="Proteomes" id="UP001595457">
    <property type="component" value="Unassembled WGS sequence"/>
</dbReference>
<gene>
    <name evidence="1" type="ORF">ACFOJE_21135</name>
</gene>
<organism evidence="1 2">
    <name type="scientific">Azotobacter bryophylli</name>
    <dbReference type="NCBI Taxonomy" id="1986537"/>
    <lineage>
        <taxon>Bacteria</taxon>
        <taxon>Pseudomonadati</taxon>
        <taxon>Pseudomonadota</taxon>
        <taxon>Gammaproteobacteria</taxon>
        <taxon>Pseudomonadales</taxon>
        <taxon>Pseudomonadaceae</taxon>
        <taxon>Azotobacter</taxon>
    </lineage>
</organism>
<evidence type="ECO:0000313" key="2">
    <source>
        <dbReference type="Proteomes" id="UP001595457"/>
    </source>
</evidence>